<proteinExistence type="predicted"/>
<sequence length="434" mass="47878">MDEVEMDLSEPSGESPRTFGNVTFKPPKTVNRNKLHPYTMYESSGYISASSPEMNSTTGSLPCSTRMTRRLSNDSQMSVSPECSFRANMLRSIEASPDSGFDSESVCGSVGSKTDSIVLDVDVDMSVPPVSGMKRPAAPEVPGSAHSCRLEVNFSEIGPHLQSTPVYAGSKPSCVTFADSCVFQLSPSKRRRPSTKKASRDLFQSRQKGTLPSFSLDSPSTSSAELPSLAGRESVDFLFYLGKRSVHQPVLDLILGHLSPADLCRASLVCKSWKSIIENIPSVARKKQDYVDSCMEVKENVTQSTKKTGAALPFRGQLIEVQNYNHPEEIILPEPRSPPVSPSKVRFNLFLKEGRKLEDGQTLVQCPQCKLPARKEAEPAARCTRRGCQFYFCVLCLCKFHGEKVCPVSAVKHRKRQVAIGSRESRRNLLRLCK</sequence>
<keyword evidence="3" id="KW-0863">Zinc-finger</keyword>
<protein>
    <submittedName>
        <fullName evidence="9">F-box only protein 43-like</fullName>
    </submittedName>
</protein>
<evidence type="ECO:0000256" key="5">
    <source>
        <dbReference type="ARBA" id="ARBA00022833"/>
    </source>
</evidence>
<keyword evidence="5" id="KW-0862">Zinc</keyword>
<reference evidence="9" key="1">
    <citation type="submission" date="2025-08" db="UniProtKB">
        <authorList>
            <consortium name="RefSeq"/>
        </authorList>
    </citation>
    <scope>IDENTIFICATION</scope>
    <source>
        <tissue evidence="9">Total insect</tissue>
    </source>
</reference>
<dbReference type="PANTHER" id="PTHR15493:SF9">
    <property type="entry name" value="GH14043P"/>
    <property type="match status" value="1"/>
</dbReference>
<dbReference type="Gene3D" id="1.20.1280.50">
    <property type="match status" value="1"/>
</dbReference>
<evidence type="ECO:0000259" key="7">
    <source>
        <dbReference type="PROSITE" id="PS51872"/>
    </source>
</evidence>
<dbReference type="AlphaFoldDB" id="A0A6P9A574"/>
<dbReference type="Pfam" id="PF12937">
    <property type="entry name" value="F-box-like"/>
    <property type="match status" value="1"/>
</dbReference>
<evidence type="ECO:0000256" key="2">
    <source>
        <dbReference type="ARBA" id="ARBA00022723"/>
    </source>
</evidence>
<dbReference type="InterPro" id="IPR001810">
    <property type="entry name" value="F-box_dom"/>
</dbReference>
<dbReference type="PROSITE" id="PS51872">
    <property type="entry name" value="ZF_ZBR"/>
    <property type="match status" value="1"/>
</dbReference>
<accession>A0A6P9A574</accession>
<organism evidence="9">
    <name type="scientific">Thrips palmi</name>
    <name type="common">Melon thrips</name>
    <dbReference type="NCBI Taxonomy" id="161013"/>
    <lineage>
        <taxon>Eukaryota</taxon>
        <taxon>Metazoa</taxon>
        <taxon>Ecdysozoa</taxon>
        <taxon>Arthropoda</taxon>
        <taxon>Hexapoda</taxon>
        <taxon>Insecta</taxon>
        <taxon>Pterygota</taxon>
        <taxon>Neoptera</taxon>
        <taxon>Paraneoptera</taxon>
        <taxon>Thysanoptera</taxon>
        <taxon>Terebrantia</taxon>
        <taxon>Thripoidea</taxon>
        <taxon>Thripidae</taxon>
        <taxon>Thrips</taxon>
    </lineage>
</organism>
<dbReference type="InParanoid" id="A0A6P9A574"/>
<feature type="region of interest" description="Disordered" evidence="6">
    <location>
        <begin position="1"/>
        <end position="31"/>
    </location>
</feature>
<dbReference type="KEGG" id="tpal:117652305"/>
<dbReference type="SMART" id="SM00256">
    <property type="entry name" value="FBOX"/>
    <property type="match status" value="1"/>
</dbReference>
<dbReference type="UniPathway" id="UPA00143"/>
<evidence type="ECO:0000256" key="3">
    <source>
        <dbReference type="ARBA" id="ARBA00022771"/>
    </source>
</evidence>
<evidence type="ECO:0000256" key="4">
    <source>
        <dbReference type="ARBA" id="ARBA00022786"/>
    </source>
</evidence>
<gene>
    <name evidence="9" type="primary">LOC117652305</name>
</gene>
<keyword evidence="4" id="KW-0833">Ubl conjugation pathway</keyword>
<dbReference type="GO" id="GO:0016567">
    <property type="term" value="P:protein ubiquitination"/>
    <property type="evidence" value="ECO:0007669"/>
    <property type="project" value="UniProtKB-UniPathway"/>
</dbReference>
<keyword evidence="8" id="KW-1185">Reference proteome</keyword>
<dbReference type="InterPro" id="IPR036047">
    <property type="entry name" value="F-box-like_dom_sf"/>
</dbReference>
<dbReference type="CDD" id="cd22086">
    <property type="entry name" value="F-box_EMI"/>
    <property type="match status" value="1"/>
</dbReference>
<dbReference type="InterPro" id="IPR044064">
    <property type="entry name" value="ZF_ZBR"/>
</dbReference>
<evidence type="ECO:0000313" key="8">
    <source>
        <dbReference type="Proteomes" id="UP000515158"/>
    </source>
</evidence>
<name>A0A6P9A574_THRPL</name>
<dbReference type="InterPro" id="IPR047147">
    <property type="entry name" value="FBX5_43"/>
</dbReference>
<dbReference type="GeneID" id="117652305"/>
<dbReference type="GO" id="GO:0045835">
    <property type="term" value="P:negative regulation of meiotic nuclear division"/>
    <property type="evidence" value="ECO:0007669"/>
    <property type="project" value="InterPro"/>
</dbReference>
<dbReference type="OrthoDB" id="9984940at2759"/>
<dbReference type="Proteomes" id="UP000515158">
    <property type="component" value="Unplaced"/>
</dbReference>
<evidence type="ECO:0000256" key="1">
    <source>
        <dbReference type="ARBA" id="ARBA00004906"/>
    </source>
</evidence>
<keyword evidence="2" id="KW-0479">Metal-binding</keyword>
<dbReference type="SUPFAM" id="SSF81383">
    <property type="entry name" value="F-box domain"/>
    <property type="match status" value="1"/>
</dbReference>
<evidence type="ECO:0000256" key="6">
    <source>
        <dbReference type="SAM" id="MobiDB-lite"/>
    </source>
</evidence>
<dbReference type="FunCoup" id="A0A6P9A574">
    <property type="interactions" value="9"/>
</dbReference>
<dbReference type="GO" id="GO:0007088">
    <property type="term" value="P:regulation of mitotic nuclear division"/>
    <property type="evidence" value="ECO:0007669"/>
    <property type="project" value="InterPro"/>
</dbReference>
<feature type="domain" description="ZBR-type" evidence="7">
    <location>
        <begin position="362"/>
        <end position="409"/>
    </location>
</feature>
<comment type="pathway">
    <text evidence="1">Protein modification; protein ubiquitination.</text>
</comment>
<dbReference type="GO" id="GO:0008270">
    <property type="term" value="F:zinc ion binding"/>
    <property type="evidence" value="ECO:0007669"/>
    <property type="project" value="UniProtKB-KW"/>
</dbReference>
<evidence type="ECO:0000313" key="9">
    <source>
        <dbReference type="RefSeq" id="XP_034253002.1"/>
    </source>
</evidence>
<dbReference type="Gene3D" id="2.20.25.20">
    <property type="match status" value="1"/>
</dbReference>
<dbReference type="RefSeq" id="XP_034253002.1">
    <property type="nucleotide sequence ID" value="XM_034397111.1"/>
</dbReference>
<dbReference type="PANTHER" id="PTHR15493">
    <property type="entry name" value="F-BOX ONLY PROTEIN 5 AND 43"/>
    <property type="match status" value="1"/>
</dbReference>
<dbReference type="GO" id="GO:0005634">
    <property type="term" value="C:nucleus"/>
    <property type="evidence" value="ECO:0007669"/>
    <property type="project" value="TreeGrafter"/>
</dbReference>